<proteinExistence type="predicted"/>
<organism evidence="3 4">
    <name type="scientific">Pontibacter indicus</name>
    <dbReference type="NCBI Taxonomy" id="1317125"/>
    <lineage>
        <taxon>Bacteria</taxon>
        <taxon>Pseudomonadati</taxon>
        <taxon>Bacteroidota</taxon>
        <taxon>Cytophagia</taxon>
        <taxon>Cytophagales</taxon>
        <taxon>Hymenobacteraceae</taxon>
        <taxon>Pontibacter</taxon>
    </lineage>
</organism>
<feature type="signal peptide" evidence="1">
    <location>
        <begin position="1"/>
        <end position="23"/>
    </location>
</feature>
<sequence length="483" mass="54896">MKAILPALLTFFLFASTTLSLQAQDCNCEEAFDATVDAYEKDYSLFIYKVTDKNRELYNAHKVVIRSKAEHVTDLSDCKTILEQYLHFFRDGHTYILDPSQKVFHKEKIALSEKQFKKAYKKQNYSLNQVLGIWDNGSYTVAVIPNPAKSGRERDYVGIVLSSTNKNWQSEDVKFELTSTAGASFKVNFMMGDHAIRKTTGKLVGKALLEMDGLGDWTKVWPEVEKQPKTDIEAKYKQFHIAYIDDIPYLRLPDFYSVDRSYVDSLLKAHHDNIMKADLMVVDVRGNSGGNDATYFPVMPYVLSGPVEIPTGGFWLSDYNLQQLMDYKTGKTGKKVEEYTEKEKETYDLLMANKGTAYYDYPEPYFTYKMDTLYLGPKKIAILTDKETASSGETFVFRANQSDRVVVYGQNTAGVVDGFNGLSKNVGCFEVVFPSSYRARDLEKNPIDPYGIAPDVFVNEKVDALTYAIEHMRQLIKNGSAQE</sequence>
<protein>
    <submittedName>
        <fullName evidence="3">Peptidase family S41</fullName>
    </submittedName>
</protein>
<dbReference type="OrthoDB" id="2327485at2"/>
<evidence type="ECO:0000313" key="4">
    <source>
        <dbReference type="Proteomes" id="UP000187181"/>
    </source>
</evidence>
<dbReference type="InterPro" id="IPR005151">
    <property type="entry name" value="Tail-specific_protease"/>
</dbReference>
<feature type="domain" description="Tail specific protease" evidence="2">
    <location>
        <begin position="247"/>
        <end position="456"/>
    </location>
</feature>
<accession>A0A1R3XL34</accession>
<name>A0A1R3XL34_9BACT</name>
<feature type="chain" id="PRO_5012096771" evidence="1">
    <location>
        <begin position="24"/>
        <end position="483"/>
    </location>
</feature>
<dbReference type="SUPFAM" id="SSF52096">
    <property type="entry name" value="ClpP/crotonase"/>
    <property type="match status" value="1"/>
</dbReference>
<evidence type="ECO:0000313" key="3">
    <source>
        <dbReference type="EMBL" id="SIT92401.1"/>
    </source>
</evidence>
<dbReference type="Gene3D" id="3.90.226.10">
    <property type="entry name" value="2-enoyl-CoA Hydratase, Chain A, domain 1"/>
    <property type="match status" value="1"/>
</dbReference>
<evidence type="ECO:0000256" key="1">
    <source>
        <dbReference type="SAM" id="SignalP"/>
    </source>
</evidence>
<dbReference type="EMBL" id="FTPP01000002">
    <property type="protein sequence ID" value="SIT92401.1"/>
    <property type="molecule type" value="Genomic_DNA"/>
</dbReference>
<dbReference type="InterPro" id="IPR029045">
    <property type="entry name" value="ClpP/crotonase-like_dom_sf"/>
</dbReference>
<dbReference type="GO" id="GO:0008236">
    <property type="term" value="F:serine-type peptidase activity"/>
    <property type="evidence" value="ECO:0007669"/>
    <property type="project" value="InterPro"/>
</dbReference>
<keyword evidence="1" id="KW-0732">Signal</keyword>
<dbReference type="AlphaFoldDB" id="A0A1R3XL34"/>
<dbReference type="GO" id="GO:0006508">
    <property type="term" value="P:proteolysis"/>
    <property type="evidence" value="ECO:0007669"/>
    <property type="project" value="InterPro"/>
</dbReference>
<evidence type="ECO:0000259" key="2">
    <source>
        <dbReference type="Pfam" id="PF03572"/>
    </source>
</evidence>
<dbReference type="RefSeq" id="WP_076669790.1">
    <property type="nucleotide sequence ID" value="NZ_FTPP01000002.1"/>
</dbReference>
<reference evidence="4" key="1">
    <citation type="submission" date="2017-01" db="EMBL/GenBank/DDBJ databases">
        <authorList>
            <person name="Varghese N."/>
            <person name="Submissions S."/>
        </authorList>
    </citation>
    <scope>NUCLEOTIDE SEQUENCE [LARGE SCALE GENOMIC DNA]</scope>
    <source>
        <strain evidence="4">LP100</strain>
    </source>
</reference>
<dbReference type="Proteomes" id="UP000187181">
    <property type="component" value="Unassembled WGS sequence"/>
</dbReference>
<dbReference type="Pfam" id="PF03572">
    <property type="entry name" value="Peptidase_S41"/>
    <property type="match status" value="1"/>
</dbReference>
<keyword evidence="4" id="KW-1185">Reference proteome</keyword>
<dbReference type="STRING" id="1317125.SAMN05444128_2834"/>
<gene>
    <name evidence="3" type="ORF">SAMN05444128_2834</name>
</gene>